<dbReference type="InterPro" id="IPR019644">
    <property type="entry name" value="DUF2508"/>
</dbReference>
<reference evidence="1" key="1">
    <citation type="submission" date="2022-11" db="EMBL/GenBank/DDBJ databases">
        <title>WGS of Natronobacillus azotifigens 24KS-1, an anaerobic diazotrophic haloalkaliphile from soda-rich habitats.</title>
        <authorList>
            <person name="Sorokin D.Y."/>
            <person name="Merkel A.Y."/>
        </authorList>
    </citation>
    <scope>NUCLEOTIDE SEQUENCE</scope>
    <source>
        <strain evidence="1">24KS-1</strain>
    </source>
</reference>
<protein>
    <submittedName>
        <fullName evidence="1">YaaL family protein</fullName>
    </submittedName>
</protein>
<dbReference type="AlphaFoldDB" id="A0A9J6RA58"/>
<evidence type="ECO:0000313" key="2">
    <source>
        <dbReference type="Proteomes" id="UP001084197"/>
    </source>
</evidence>
<dbReference type="EMBL" id="JAPRAT010000004">
    <property type="protein sequence ID" value="MCZ0702188.1"/>
    <property type="molecule type" value="Genomic_DNA"/>
</dbReference>
<gene>
    <name evidence="1" type="ORF">OWO01_03050</name>
</gene>
<sequence length="72" mass="8783">MGLRKKKKQKELEQILLDDIFRLQKEWMKLKGIIERSVEPSDVGRYDLMVAEAKYFYLLREARYRNLNARHI</sequence>
<keyword evidence="2" id="KW-1185">Reference proteome</keyword>
<evidence type="ECO:0000313" key="1">
    <source>
        <dbReference type="EMBL" id="MCZ0702188.1"/>
    </source>
</evidence>
<dbReference type="RefSeq" id="WP_268778958.1">
    <property type="nucleotide sequence ID" value="NZ_JAPRAT010000004.1"/>
</dbReference>
<accession>A0A9J6RA58</accession>
<comment type="caution">
    <text evidence="1">The sequence shown here is derived from an EMBL/GenBank/DDBJ whole genome shotgun (WGS) entry which is preliminary data.</text>
</comment>
<dbReference type="Proteomes" id="UP001084197">
    <property type="component" value="Unassembled WGS sequence"/>
</dbReference>
<name>A0A9J6RA58_9BACI</name>
<organism evidence="1 2">
    <name type="scientific">Natronobacillus azotifigens</name>
    <dbReference type="NCBI Taxonomy" id="472978"/>
    <lineage>
        <taxon>Bacteria</taxon>
        <taxon>Bacillati</taxon>
        <taxon>Bacillota</taxon>
        <taxon>Bacilli</taxon>
        <taxon>Bacillales</taxon>
        <taxon>Bacillaceae</taxon>
        <taxon>Natronobacillus</taxon>
    </lineage>
</organism>
<proteinExistence type="predicted"/>
<dbReference type="Pfam" id="PF10704">
    <property type="entry name" value="DUF2508"/>
    <property type="match status" value="1"/>
</dbReference>